<evidence type="ECO:0000313" key="3">
    <source>
        <dbReference type="EMBL" id="KAE9612396.1"/>
    </source>
</evidence>
<dbReference type="EMBL" id="WOCE01000006">
    <property type="protein sequence ID" value="KAE9612396.1"/>
    <property type="molecule type" value="Genomic_DNA"/>
</dbReference>
<dbReference type="Pfam" id="PF14244">
    <property type="entry name" value="Retrotran_gag_3"/>
    <property type="match status" value="1"/>
</dbReference>
<dbReference type="InterPro" id="IPR029472">
    <property type="entry name" value="Copia-like_N"/>
</dbReference>
<name>A0A6A4QFZ3_LUPAL</name>
<reference evidence="4" key="1">
    <citation type="journal article" date="2020" name="Nat. Commun.">
        <title>Genome sequence of the cluster root forming white lupin.</title>
        <authorList>
            <person name="Hufnagel B."/>
            <person name="Marques A."/>
            <person name="Soriano A."/>
            <person name="Marques L."/>
            <person name="Divol F."/>
            <person name="Doumas P."/>
            <person name="Sallet E."/>
            <person name="Mancinotti D."/>
            <person name="Carrere S."/>
            <person name="Marande W."/>
            <person name="Arribat S."/>
            <person name="Keller J."/>
            <person name="Huneau C."/>
            <person name="Blein T."/>
            <person name="Aime D."/>
            <person name="Laguerre M."/>
            <person name="Taylor J."/>
            <person name="Schubert V."/>
            <person name="Nelson M."/>
            <person name="Geu-Flores F."/>
            <person name="Crespi M."/>
            <person name="Gallardo-Guerrero K."/>
            <person name="Delaux P.-M."/>
            <person name="Salse J."/>
            <person name="Berges H."/>
            <person name="Guyot R."/>
            <person name="Gouzy J."/>
            <person name="Peret B."/>
        </authorList>
    </citation>
    <scope>NUCLEOTIDE SEQUENCE [LARGE SCALE GENOMIC DNA]</scope>
    <source>
        <strain evidence="4">cv. Amiga</strain>
    </source>
</reference>
<feature type="domain" description="Retrotransposon Copia-like N-terminal" evidence="2">
    <location>
        <begin position="32"/>
        <end position="74"/>
    </location>
</feature>
<protein>
    <submittedName>
        <fullName evidence="3">Putative gag-polypeptide of LTR copia-type</fullName>
    </submittedName>
</protein>
<sequence length="122" mass="14351">MHPLQFLFLLLKMVNQSFKDYIVNLSNPYFLHSNENPTLILVSPPLNGNNYYSWSRAMKLDLQSKNKLKFIDKSLTQQSLVILVGHMMLSWLQHSIDESIVKSILWIDKAVETWIDLHDRYS</sequence>
<dbReference type="OrthoDB" id="1737256at2759"/>
<comment type="caution">
    <text evidence="3">The sequence shown here is derived from an EMBL/GenBank/DDBJ whole genome shotgun (WGS) entry which is preliminary data.</text>
</comment>
<organism evidence="3 4">
    <name type="scientific">Lupinus albus</name>
    <name type="common">White lupine</name>
    <name type="synonym">Lupinus termis</name>
    <dbReference type="NCBI Taxonomy" id="3870"/>
    <lineage>
        <taxon>Eukaryota</taxon>
        <taxon>Viridiplantae</taxon>
        <taxon>Streptophyta</taxon>
        <taxon>Embryophyta</taxon>
        <taxon>Tracheophyta</taxon>
        <taxon>Spermatophyta</taxon>
        <taxon>Magnoliopsida</taxon>
        <taxon>eudicotyledons</taxon>
        <taxon>Gunneridae</taxon>
        <taxon>Pentapetalae</taxon>
        <taxon>rosids</taxon>
        <taxon>fabids</taxon>
        <taxon>Fabales</taxon>
        <taxon>Fabaceae</taxon>
        <taxon>Papilionoideae</taxon>
        <taxon>50 kb inversion clade</taxon>
        <taxon>genistoids sensu lato</taxon>
        <taxon>core genistoids</taxon>
        <taxon>Genisteae</taxon>
        <taxon>Lupinus</taxon>
    </lineage>
</organism>
<feature type="signal peptide" evidence="1">
    <location>
        <begin position="1"/>
        <end position="19"/>
    </location>
</feature>
<keyword evidence="1" id="KW-0732">Signal</keyword>
<dbReference type="PANTHER" id="PTHR37610:SF55">
    <property type="entry name" value="RETROTRANSPOSON COPIA-LIKE N-TERMINAL DOMAIN-CONTAINING PROTEIN"/>
    <property type="match status" value="1"/>
</dbReference>
<evidence type="ECO:0000259" key="2">
    <source>
        <dbReference type="Pfam" id="PF14244"/>
    </source>
</evidence>
<feature type="chain" id="PRO_5025589859" evidence="1">
    <location>
        <begin position="20"/>
        <end position="122"/>
    </location>
</feature>
<accession>A0A6A4QFZ3</accession>
<keyword evidence="4" id="KW-1185">Reference proteome</keyword>
<dbReference type="Proteomes" id="UP000447434">
    <property type="component" value="Chromosome 6"/>
</dbReference>
<dbReference type="AlphaFoldDB" id="A0A6A4QFZ3"/>
<dbReference type="PANTHER" id="PTHR37610">
    <property type="entry name" value="CCHC-TYPE DOMAIN-CONTAINING PROTEIN"/>
    <property type="match status" value="1"/>
</dbReference>
<gene>
    <name evidence="3" type="ORF">Lalb_Chr06g0172601</name>
</gene>
<proteinExistence type="predicted"/>
<evidence type="ECO:0000256" key="1">
    <source>
        <dbReference type="SAM" id="SignalP"/>
    </source>
</evidence>
<evidence type="ECO:0000313" key="4">
    <source>
        <dbReference type="Proteomes" id="UP000447434"/>
    </source>
</evidence>